<name>A0AAX4Q5P2_9CAUD</name>
<evidence type="ECO:0000313" key="1">
    <source>
        <dbReference type="EMBL" id="XAG95897.1"/>
    </source>
</evidence>
<protein>
    <submittedName>
        <fullName evidence="1">Uncharacterized protein</fullName>
    </submittedName>
</protein>
<evidence type="ECO:0000313" key="2">
    <source>
        <dbReference type="Proteomes" id="UP001437386"/>
    </source>
</evidence>
<sequence length="57" mass="6939">MRSEWDIFMNKEGFWCYRFQYRLKGYKEALGSDFNTIYATTAEWLYVNPLDKVVVPF</sequence>
<reference evidence="1 2" key="1">
    <citation type="submission" date="2024-04" db="EMBL/GenBank/DDBJ databases">
        <authorList>
            <person name="Wojcicki M."/>
            <person name="Srednicka P."/>
            <person name="Shymialevich D."/>
            <person name="Sokolowska B."/>
        </authorList>
    </citation>
    <scope>NUCLEOTIDE SEQUENCE [LARGE SCALE GENOMIC DNA]</scope>
</reference>
<accession>A0AAX4Q5P2</accession>
<organism evidence="1 2">
    <name type="scientific">Enterobacter phage KKP_3711</name>
    <dbReference type="NCBI Taxonomy" id="3109398"/>
    <lineage>
        <taxon>Viruses</taxon>
        <taxon>Duplodnaviria</taxon>
        <taxon>Heunggongvirae</taxon>
        <taxon>Uroviricota</taxon>
        <taxon>Caudoviricetes</taxon>
        <taxon>Demerecviridae</taxon>
        <taxon>Markadamsvirinae</taxon>
    </lineage>
</organism>
<dbReference type="EMBL" id="PP579741">
    <property type="protein sequence ID" value="XAG95897.1"/>
    <property type="molecule type" value="Genomic_DNA"/>
</dbReference>
<dbReference type="Proteomes" id="UP001437386">
    <property type="component" value="Segment"/>
</dbReference>
<gene>
    <name evidence="1" type="ORF">U7154_000130</name>
</gene>
<keyword evidence="2" id="KW-1185">Reference proteome</keyword>
<proteinExistence type="predicted"/>